<keyword evidence="6 8" id="KW-1133">Transmembrane helix</keyword>
<comment type="caution">
    <text evidence="9">The sequence shown here is derived from an EMBL/GenBank/DDBJ whole genome shotgun (WGS) entry which is preliminary data.</text>
</comment>
<evidence type="ECO:0000256" key="6">
    <source>
        <dbReference type="ARBA" id="ARBA00022989"/>
    </source>
</evidence>
<evidence type="ECO:0000313" key="9">
    <source>
        <dbReference type="EMBL" id="KAA3454060.1"/>
    </source>
</evidence>
<dbReference type="AlphaFoldDB" id="A0A5B6U7Z7"/>
<proteinExistence type="predicted"/>
<feature type="transmembrane region" description="Helical" evidence="8">
    <location>
        <begin position="460"/>
        <end position="480"/>
    </location>
</feature>
<keyword evidence="7 8" id="KW-0472">Membrane</keyword>
<feature type="transmembrane region" description="Helical" evidence="8">
    <location>
        <begin position="272"/>
        <end position="295"/>
    </location>
</feature>
<feature type="transmembrane region" description="Helical" evidence="8">
    <location>
        <begin position="86"/>
        <end position="105"/>
    </location>
</feature>
<feature type="transmembrane region" description="Helical" evidence="8">
    <location>
        <begin position="430"/>
        <end position="448"/>
    </location>
</feature>
<keyword evidence="5 8" id="KW-0812">Transmembrane</keyword>
<dbReference type="PANTHER" id="PTHR32195">
    <property type="entry name" value="OS07G0662800 PROTEIN"/>
    <property type="match status" value="1"/>
</dbReference>
<dbReference type="EMBL" id="SMMG02000013">
    <property type="protein sequence ID" value="KAA3454060.1"/>
    <property type="molecule type" value="Genomic_DNA"/>
</dbReference>
<feature type="transmembrane region" description="Helical" evidence="8">
    <location>
        <begin position="200"/>
        <end position="226"/>
    </location>
</feature>
<keyword evidence="3" id="KW-1003">Cell membrane</keyword>
<feature type="transmembrane region" description="Helical" evidence="8">
    <location>
        <begin position="492"/>
        <end position="512"/>
    </location>
</feature>
<dbReference type="Proteomes" id="UP000325315">
    <property type="component" value="Unassembled WGS sequence"/>
</dbReference>
<dbReference type="PANTHER" id="PTHR32195:SF24">
    <property type="entry name" value="TRYPTOPHAN OR TYROSINE TRANSPORTER PROTEIN"/>
    <property type="match status" value="1"/>
</dbReference>
<comment type="subcellular location">
    <subcellularLocation>
        <location evidence="1">Cell inner membrane</location>
        <topology evidence="1">Multi-pass membrane protein</topology>
    </subcellularLocation>
</comment>
<dbReference type="Gene3D" id="1.20.1740.10">
    <property type="entry name" value="Amino acid/polyamine transporter I"/>
    <property type="match status" value="1"/>
</dbReference>
<evidence type="ECO:0000256" key="8">
    <source>
        <dbReference type="SAM" id="Phobius"/>
    </source>
</evidence>
<feature type="transmembrane region" description="Helical" evidence="8">
    <location>
        <begin position="238"/>
        <end position="260"/>
    </location>
</feature>
<dbReference type="InterPro" id="IPR018227">
    <property type="entry name" value="Amino_acid_transport_2"/>
</dbReference>
<keyword evidence="4" id="KW-0997">Cell inner membrane</keyword>
<dbReference type="Pfam" id="PF03222">
    <property type="entry name" value="Trp_Tyr_perm"/>
    <property type="match status" value="1"/>
</dbReference>
<evidence type="ECO:0000256" key="2">
    <source>
        <dbReference type="ARBA" id="ARBA00022448"/>
    </source>
</evidence>
<evidence type="ECO:0000313" key="10">
    <source>
        <dbReference type="Proteomes" id="UP000325315"/>
    </source>
</evidence>
<feature type="transmembrane region" description="Helical" evidence="8">
    <location>
        <begin position="307"/>
        <end position="329"/>
    </location>
</feature>
<evidence type="ECO:0000256" key="7">
    <source>
        <dbReference type="ARBA" id="ARBA00023136"/>
    </source>
</evidence>
<dbReference type="GO" id="GO:0003333">
    <property type="term" value="P:amino acid transmembrane transport"/>
    <property type="evidence" value="ECO:0007669"/>
    <property type="project" value="InterPro"/>
</dbReference>
<evidence type="ECO:0000256" key="1">
    <source>
        <dbReference type="ARBA" id="ARBA00004429"/>
    </source>
</evidence>
<sequence>MDTTKCMTSSSSLALKAHIKNATIISKSPILHRKREIFCLNIKISKKHPYGCQYLQKKKNPWRTHKIYVTKEGESVINGAGKKGTIAGAVALIVGTSIGSGILALPQKASPAGVVPSSMSLVVCWAFLLIEALLLIEINVGLQRKRKKEEEEEEGELEVISIRTMAQETLGDWGGNLATVTYVFLGYTSMIAYSSKSGEILFHLINLPEPASCFLFTALFTFLISAGGTQVTDQVNQWLTVSMIGLLMAIEVVAVMLGGWSGLEGNGDWGKVPATIPVMIFSLVYHDVAPVLCAYLGSDLTRLRASVLLGSLIPLLALLVWDAIALGISTQTDQVVGPVELLMGVKWSGVSFMVEAFSLLAVGTSMIGTLLSFSEFFKEQLKNLSWHSSSVQVAPTLHISESKYPIKALALDDLQQEPDKLTNWWGRNKTGFTAMAMVVTPTLIVSTTVPEAFSAATDIAGGYCMTMLYGVLPPAMAWAMGNREGEGSNQKGLTMAWPAICGVGLFACGLVVEQILQDLLALQF</sequence>
<keyword evidence="2" id="KW-0813">Transport</keyword>
<keyword evidence="10" id="KW-1185">Reference proteome</keyword>
<feature type="transmembrane region" description="Helical" evidence="8">
    <location>
        <begin position="173"/>
        <end position="194"/>
    </location>
</feature>
<reference evidence="9" key="1">
    <citation type="submission" date="2019-08" db="EMBL/GenBank/DDBJ databases">
        <authorList>
            <person name="Liu F."/>
        </authorList>
    </citation>
    <scope>NUCLEOTIDE SEQUENCE [LARGE SCALE GENOMIC DNA]</scope>
    <source>
        <strain evidence="9">PA1801</strain>
        <tissue evidence="9">Leaf</tissue>
    </source>
</reference>
<evidence type="ECO:0000256" key="3">
    <source>
        <dbReference type="ARBA" id="ARBA00022475"/>
    </source>
</evidence>
<protein>
    <submittedName>
        <fullName evidence="9">Tyrosine-specific transport protein-like isoform X5</fullName>
    </submittedName>
</protein>
<name>A0A5B6U7Z7_9ROSI</name>
<evidence type="ECO:0000256" key="5">
    <source>
        <dbReference type="ARBA" id="ARBA00022692"/>
    </source>
</evidence>
<feature type="transmembrane region" description="Helical" evidence="8">
    <location>
        <begin position="349"/>
        <end position="373"/>
    </location>
</feature>
<feature type="transmembrane region" description="Helical" evidence="8">
    <location>
        <begin position="117"/>
        <end position="138"/>
    </location>
</feature>
<dbReference type="OrthoDB" id="2014999at2759"/>
<organism evidence="9 10">
    <name type="scientific">Gossypium australe</name>
    <dbReference type="NCBI Taxonomy" id="47621"/>
    <lineage>
        <taxon>Eukaryota</taxon>
        <taxon>Viridiplantae</taxon>
        <taxon>Streptophyta</taxon>
        <taxon>Embryophyta</taxon>
        <taxon>Tracheophyta</taxon>
        <taxon>Spermatophyta</taxon>
        <taxon>Magnoliopsida</taxon>
        <taxon>eudicotyledons</taxon>
        <taxon>Gunneridae</taxon>
        <taxon>Pentapetalae</taxon>
        <taxon>rosids</taxon>
        <taxon>malvids</taxon>
        <taxon>Malvales</taxon>
        <taxon>Malvaceae</taxon>
        <taxon>Malvoideae</taxon>
        <taxon>Gossypium</taxon>
    </lineage>
</organism>
<evidence type="ECO:0000256" key="4">
    <source>
        <dbReference type="ARBA" id="ARBA00022519"/>
    </source>
</evidence>
<dbReference type="GO" id="GO:0005886">
    <property type="term" value="C:plasma membrane"/>
    <property type="evidence" value="ECO:0007669"/>
    <property type="project" value="UniProtKB-SubCell"/>
</dbReference>
<accession>A0A5B6U7Z7</accession>
<gene>
    <name evidence="9" type="ORF">EPI10_010022</name>
</gene>